<dbReference type="InterPro" id="IPR008183">
    <property type="entry name" value="Aldose_1/G6P_1-epimerase"/>
</dbReference>
<dbReference type="RefSeq" id="WP_145289400.1">
    <property type="nucleotide sequence ID" value="NZ_CP036291.1"/>
</dbReference>
<dbReference type="EMBL" id="CP036291">
    <property type="protein sequence ID" value="QDU90594.1"/>
    <property type="molecule type" value="Genomic_DNA"/>
</dbReference>
<proteinExistence type="predicted"/>
<organism evidence="1 2">
    <name type="scientific">Pirellulimonas nuda</name>
    <dbReference type="NCBI Taxonomy" id="2528009"/>
    <lineage>
        <taxon>Bacteria</taxon>
        <taxon>Pseudomonadati</taxon>
        <taxon>Planctomycetota</taxon>
        <taxon>Planctomycetia</taxon>
        <taxon>Pirellulales</taxon>
        <taxon>Lacipirellulaceae</taxon>
        <taxon>Pirellulimonas</taxon>
    </lineage>
</organism>
<dbReference type="CDD" id="cd01081">
    <property type="entry name" value="Aldose_epim"/>
    <property type="match status" value="1"/>
</dbReference>
<sequence length="315" mass="34184">MDLITICDPATGAEATVAPGRGMNCFRWTVPTGRGPWDVLWAEPGFESGAGRPSASGVPLLLPHPGRIDAAQFEFGGKTYQLEPSDAHGNAIHGFVHRRAWRVVESLPAEVTGEFQLSRDAPEDLPRWPSDFRARVRMRIAAGRLTTDIQVENAGQADLPFALGTHAYFRVPLESAGSRADVELFAPADREWLLDGRMLPTGELRPLDADCDLRQGVGLESRPFDNPFAAAPFTEGVSGLRDRRTGRTLSQRCGEEFTCYVVYTPGHGEAVCIEPCTSVPDPYRLESQGVAVGLRVLAPGESFATTIELQADPAD</sequence>
<dbReference type="InterPro" id="IPR011013">
    <property type="entry name" value="Gal_mutarotase_sf_dom"/>
</dbReference>
<dbReference type="Pfam" id="PF01263">
    <property type="entry name" value="Aldose_epim"/>
    <property type="match status" value="1"/>
</dbReference>
<evidence type="ECO:0000313" key="1">
    <source>
        <dbReference type="EMBL" id="QDU90594.1"/>
    </source>
</evidence>
<dbReference type="GO" id="GO:0030246">
    <property type="term" value="F:carbohydrate binding"/>
    <property type="evidence" value="ECO:0007669"/>
    <property type="project" value="InterPro"/>
</dbReference>
<evidence type="ECO:0000313" key="2">
    <source>
        <dbReference type="Proteomes" id="UP000317429"/>
    </source>
</evidence>
<accession>A0A518DGJ6</accession>
<dbReference type="Proteomes" id="UP000317429">
    <property type="component" value="Chromosome"/>
</dbReference>
<dbReference type="GO" id="GO:0004034">
    <property type="term" value="F:aldose 1-epimerase activity"/>
    <property type="evidence" value="ECO:0007669"/>
    <property type="project" value="UniProtKB-EC"/>
</dbReference>
<keyword evidence="2" id="KW-1185">Reference proteome</keyword>
<dbReference type="AlphaFoldDB" id="A0A518DGJ6"/>
<dbReference type="EC" id="5.1.3.3" evidence="1"/>
<reference evidence="1 2" key="1">
    <citation type="submission" date="2019-02" db="EMBL/GenBank/DDBJ databases">
        <title>Deep-cultivation of Planctomycetes and their phenomic and genomic characterization uncovers novel biology.</title>
        <authorList>
            <person name="Wiegand S."/>
            <person name="Jogler M."/>
            <person name="Boedeker C."/>
            <person name="Pinto D."/>
            <person name="Vollmers J."/>
            <person name="Rivas-Marin E."/>
            <person name="Kohn T."/>
            <person name="Peeters S.H."/>
            <person name="Heuer A."/>
            <person name="Rast P."/>
            <person name="Oberbeckmann S."/>
            <person name="Bunk B."/>
            <person name="Jeske O."/>
            <person name="Meyerdierks A."/>
            <person name="Storesund J.E."/>
            <person name="Kallscheuer N."/>
            <person name="Luecker S."/>
            <person name="Lage O.M."/>
            <person name="Pohl T."/>
            <person name="Merkel B.J."/>
            <person name="Hornburger P."/>
            <person name="Mueller R.-W."/>
            <person name="Bruemmer F."/>
            <person name="Labrenz M."/>
            <person name="Spormann A.M."/>
            <person name="Op den Camp H."/>
            <person name="Overmann J."/>
            <person name="Amann R."/>
            <person name="Jetten M.S.M."/>
            <person name="Mascher T."/>
            <person name="Medema M.H."/>
            <person name="Devos D.P."/>
            <person name="Kaster A.-K."/>
            <person name="Ovreas L."/>
            <person name="Rohde M."/>
            <person name="Galperin M.Y."/>
            <person name="Jogler C."/>
        </authorList>
    </citation>
    <scope>NUCLEOTIDE SEQUENCE [LARGE SCALE GENOMIC DNA]</scope>
    <source>
        <strain evidence="1 2">Pla175</strain>
    </source>
</reference>
<dbReference type="PANTHER" id="PTHR11122:SF13">
    <property type="entry name" value="GLUCOSE-6-PHOSPHATE 1-EPIMERASE"/>
    <property type="match status" value="1"/>
</dbReference>
<dbReference type="KEGG" id="pnd:Pla175_40020"/>
<dbReference type="SUPFAM" id="SSF74650">
    <property type="entry name" value="Galactose mutarotase-like"/>
    <property type="match status" value="1"/>
</dbReference>
<protein>
    <submittedName>
        <fullName evidence="1">Aldose 1-epimerase</fullName>
        <ecNumber evidence="1">5.1.3.3</ecNumber>
    </submittedName>
</protein>
<dbReference type="Gene3D" id="2.70.98.10">
    <property type="match status" value="1"/>
</dbReference>
<gene>
    <name evidence="1" type="primary">galM</name>
    <name evidence="1" type="ORF">Pla175_40020</name>
</gene>
<name>A0A518DGJ6_9BACT</name>
<dbReference type="OrthoDB" id="9795355at2"/>
<dbReference type="InterPro" id="IPR014718">
    <property type="entry name" value="GH-type_carb-bd"/>
</dbReference>
<dbReference type="PANTHER" id="PTHR11122">
    <property type="entry name" value="APOSPORY-ASSOCIATED PROTEIN C-RELATED"/>
    <property type="match status" value="1"/>
</dbReference>
<keyword evidence="1" id="KW-0413">Isomerase</keyword>
<dbReference type="GO" id="GO:0005975">
    <property type="term" value="P:carbohydrate metabolic process"/>
    <property type="evidence" value="ECO:0007669"/>
    <property type="project" value="InterPro"/>
</dbReference>